<feature type="transmembrane region" description="Helical" evidence="1">
    <location>
        <begin position="292"/>
        <end position="309"/>
    </location>
</feature>
<accession>C8XD38</accession>
<name>C8XD38_NAKMY</name>
<dbReference type="InParanoid" id="C8XD38"/>
<dbReference type="RefSeq" id="WP_015748507.1">
    <property type="nucleotide sequence ID" value="NC_013235.1"/>
</dbReference>
<dbReference type="InterPro" id="IPR058279">
    <property type="entry name" value="DUF7973"/>
</dbReference>
<evidence type="ECO:0000313" key="4">
    <source>
        <dbReference type="Proteomes" id="UP000002218"/>
    </source>
</evidence>
<feature type="transmembrane region" description="Helical" evidence="1">
    <location>
        <begin position="129"/>
        <end position="145"/>
    </location>
</feature>
<keyword evidence="1" id="KW-1133">Transmembrane helix</keyword>
<dbReference type="Pfam" id="PF25928">
    <property type="entry name" value="DUF7973"/>
    <property type="match status" value="2"/>
</dbReference>
<feature type="domain" description="DUF7973" evidence="2">
    <location>
        <begin position="170"/>
        <end position="307"/>
    </location>
</feature>
<keyword evidence="1" id="KW-0812">Transmembrane</keyword>
<keyword evidence="1" id="KW-0472">Membrane</keyword>
<evidence type="ECO:0000259" key="2">
    <source>
        <dbReference type="Pfam" id="PF25928"/>
    </source>
</evidence>
<feature type="transmembrane region" description="Helical" evidence="1">
    <location>
        <begin position="209"/>
        <end position="230"/>
    </location>
</feature>
<dbReference type="OrthoDB" id="4484645at2"/>
<dbReference type="KEGG" id="nml:Namu_3312"/>
<proteinExistence type="predicted"/>
<dbReference type="HOGENOM" id="CLU_077325_0_0_11"/>
<dbReference type="eggNOG" id="ENOG502ZYP7">
    <property type="taxonomic scope" value="Bacteria"/>
</dbReference>
<feature type="transmembrane region" description="Helical" evidence="1">
    <location>
        <begin position="178"/>
        <end position="197"/>
    </location>
</feature>
<feature type="domain" description="DUF7973" evidence="2">
    <location>
        <begin position="6"/>
        <end position="154"/>
    </location>
</feature>
<keyword evidence="4" id="KW-1185">Reference proteome</keyword>
<reference evidence="4" key="1">
    <citation type="submission" date="2009-09" db="EMBL/GenBank/DDBJ databases">
        <title>The complete genome of Nakamurella multipartita DSM 44233.</title>
        <authorList>
            <consortium name="US DOE Joint Genome Institute (JGI-PGF)"/>
            <person name="Lucas S."/>
            <person name="Copeland A."/>
            <person name="Lapidus A."/>
            <person name="Glavina del Rio T."/>
            <person name="Dalin E."/>
            <person name="Tice H."/>
            <person name="Bruce D."/>
            <person name="Goodwin L."/>
            <person name="Pitluck S."/>
            <person name="Kyrpides N."/>
            <person name="Mavromatis K."/>
            <person name="Ivanova N."/>
            <person name="Ovchinnikova G."/>
            <person name="Sims D."/>
            <person name="Meincke L."/>
            <person name="Brettin T."/>
            <person name="Detter J.C."/>
            <person name="Han C."/>
            <person name="Larimer F."/>
            <person name="Land M."/>
            <person name="Hauser L."/>
            <person name="Markowitz V."/>
            <person name="Cheng J.-F."/>
            <person name="Hugenholtz P."/>
            <person name="Woyke T."/>
            <person name="Wu D."/>
            <person name="Klenk H.-P."/>
            <person name="Eisen J.A."/>
        </authorList>
    </citation>
    <scope>NUCLEOTIDE SEQUENCE [LARGE SCALE GENOMIC DNA]</scope>
    <source>
        <strain evidence="4">ATCC 700099 / DSM 44233 / CIP 104796 / JCM 9543 / NBRC 105858 / Y-104</strain>
    </source>
</reference>
<dbReference type="STRING" id="479431.Namu_3312"/>
<evidence type="ECO:0000313" key="3">
    <source>
        <dbReference type="EMBL" id="ACV79641.1"/>
    </source>
</evidence>
<feature type="transmembrane region" description="Helical" evidence="1">
    <location>
        <begin position="50"/>
        <end position="76"/>
    </location>
</feature>
<dbReference type="EMBL" id="CP001737">
    <property type="protein sequence ID" value="ACV79641.1"/>
    <property type="molecule type" value="Genomic_DNA"/>
</dbReference>
<protein>
    <recommendedName>
        <fullName evidence="2">DUF7973 domain-containing protein</fullName>
    </recommendedName>
</protein>
<organism evidence="3 4">
    <name type="scientific">Nakamurella multipartita (strain ATCC 700099 / DSM 44233 / CIP 104796 / JCM 9543 / NBRC 105858 / Y-104)</name>
    <name type="common">Microsphaera multipartita</name>
    <dbReference type="NCBI Taxonomy" id="479431"/>
    <lineage>
        <taxon>Bacteria</taxon>
        <taxon>Bacillati</taxon>
        <taxon>Actinomycetota</taxon>
        <taxon>Actinomycetes</taxon>
        <taxon>Nakamurellales</taxon>
        <taxon>Nakamurellaceae</taxon>
        <taxon>Nakamurella</taxon>
    </lineage>
</organism>
<dbReference type="Proteomes" id="UP000002218">
    <property type="component" value="Chromosome"/>
</dbReference>
<sequence precursor="true">MNFELLSLLLAAGGGFFAAAIGALHAFIFTGLMVVSGVGILLAGGTGDFLGTVAFGPVFGPHVAFAGGVAAAAYAARRSDKVGGKDIAVPLISIEKPDVLIVGALFGMGGYLVQLGIAKIPWFGTHTDTVAVTVVISALIVRLFIGRASIFGNLPEGAGWGRFAPKDETAWVRYHEKFVPNTVLGLGAGLFAAGVTLKLNELYPGIPAVQYFVFGLSAVSLLFLSLGLSFPVTHHITIIGGVGAFAFLPIVGGNTVVALIIGALFGMMSAWFAEFFARLLHDHGNTHIDPPAAAIWPATTIVLGLAAVLS</sequence>
<reference evidence="3 4" key="2">
    <citation type="journal article" date="2010" name="Stand. Genomic Sci.">
        <title>Complete genome sequence of Nakamurella multipartita type strain (Y-104).</title>
        <authorList>
            <person name="Tice H."/>
            <person name="Mayilraj S."/>
            <person name="Sims D."/>
            <person name="Lapidus A."/>
            <person name="Nolan M."/>
            <person name="Lucas S."/>
            <person name="Glavina Del Rio T."/>
            <person name="Copeland A."/>
            <person name="Cheng J.F."/>
            <person name="Meincke L."/>
            <person name="Bruce D."/>
            <person name="Goodwin L."/>
            <person name="Pitluck S."/>
            <person name="Ivanova N."/>
            <person name="Mavromatis K."/>
            <person name="Ovchinnikova G."/>
            <person name="Pati A."/>
            <person name="Chen A."/>
            <person name="Palaniappan K."/>
            <person name="Land M."/>
            <person name="Hauser L."/>
            <person name="Chang Y.J."/>
            <person name="Jeffries C.D."/>
            <person name="Detter J.C."/>
            <person name="Brettin T."/>
            <person name="Rohde M."/>
            <person name="Goker M."/>
            <person name="Bristow J."/>
            <person name="Eisen J.A."/>
            <person name="Markowitz V."/>
            <person name="Hugenholtz P."/>
            <person name="Kyrpides N.C."/>
            <person name="Klenk H.P."/>
            <person name="Chen F."/>
        </authorList>
    </citation>
    <scope>NUCLEOTIDE SEQUENCE [LARGE SCALE GENOMIC DNA]</scope>
    <source>
        <strain evidence="4">ATCC 700099 / DSM 44233 / CIP 104796 / JCM 9543 / NBRC 105858 / Y-104</strain>
    </source>
</reference>
<feature type="transmembrane region" description="Helical" evidence="1">
    <location>
        <begin position="97"/>
        <end position="117"/>
    </location>
</feature>
<gene>
    <name evidence="3" type="ordered locus">Namu_3312</name>
</gene>
<dbReference type="AlphaFoldDB" id="C8XD38"/>
<evidence type="ECO:0000256" key="1">
    <source>
        <dbReference type="SAM" id="Phobius"/>
    </source>
</evidence>
<feature type="transmembrane region" description="Helical" evidence="1">
    <location>
        <begin position="242"/>
        <end position="272"/>
    </location>
</feature>